<name>A0A397JPF1_9GLOM</name>
<evidence type="ECO:0000256" key="1">
    <source>
        <dbReference type="SAM" id="MobiDB-lite"/>
    </source>
</evidence>
<dbReference type="EMBL" id="PQFF01000049">
    <property type="protein sequence ID" value="RHZ86350.1"/>
    <property type="molecule type" value="Genomic_DNA"/>
</dbReference>
<comment type="caution">
    <text evidence="2">The sequence shown here is derived from an EMBL/GenBank/DDBJ whole genome shotgun (WGS) entry which is preliminary data.</text>
</comment>
<evidence type="ECO:0000313" key="3">
    <source>
        <dbReference type="Proteomes" id="UP000266861"/>
    </source>
</evidence>
<keyword evidence="3" id="KW-1185">Reference proteome</keyword>
<accession>A0A397JPF1</accession>
<gene>
    <name evidence="2" type="ORF">Glove_52g52</name>
</gene>
<proteinExistence type="predicted"/>
<sequence length="108" mass="12800">MVTDHEKGTAKKRKKNNEIEKKQKNCNKPIDSHLSKIGLWLWTCAKVFQEIKCLSSIPDEEKLIDIEFSELLSYITKNLKKSKRFQIWKMEAKHYFILTSLVTDKLEE</sequence>
<dbReference type="AlphaFoldDB" id="A0A397JPF1"/>
<dbReference type="Proteomes" id="UP000266861">
    <property type="component" value="Unassembled WGS sequence"/>
</dbReference>
<organism evidence="2 3">
    <name type="scientific">Diversispora epigaea</name>
    <dbReference type="NCBI Taxonomy" id="1348612"/>
    <lineage>
        <taxon>Eukaryota</taxon>
        <taxon>Fungi</taxon>
        <taxon>Fungi incertae sedis</taxon>
        <taxon>Mucoromycota</taxon>
        <taxon>Glomeromycotina</taxon>
        <taxon>Glomeromycetes</taxon>
        <taxon>Diversisporales</taxon>
        <taxon>Diversisporaceae</taxon>
        <taxon>Diversispora</taxon>
    </lineage>
</organism>
<feature type="region of interest" description="Disordered" evidence="1">
    <location>
        <begin position="1"/>
        <end position="24"/>
    </location>
</feature>
<protein>
    <submittedName>
        <fullName evidence="2">Uncharacterized protein</fullName>
    </submittedName>
</protein>
<reference evidence="2 3" key="1">
    <citation type="submission" date="2018-08" db="EMBL/GenBank/DDBJ databases">
        <title>Genome and evolution of the arbuscular mycorrhizal fungus Diversispora epigaea (formerly Glomus versiforme) and its bacterial endosymbionts.</title>
        <authorList>
            <person name="Sun X."/>
            <person name="Fei Z."/>
            <person name="Harrison M."/>
        </authorList>
    </citation>
    <scope>NUCLEOTIDE SEQUENCE [LARGE SCALE GENOMIC DNA]</scope>
    <source>
        <strain evidence="2 3">IT104</strain>
    </source>
</reference>
<evidence type="ECO:0000313" key="2">
    <source>
        <dbReference type="EMBL" id="RHZ86350.1"/>
    </source>
</evidence>